<dbReference type="EMBL" id="CM027689">
    <property type="protein sequence ID" value="KAG0515366.1"/>
    <property type="molecule type" value="Genomic_DNA"/>
</dbReference>
<dbReference type="PANTHER" id="PTHR33476">
    <property type="entry name" value="EMB|CAB62613.1"/>
    <property type="match status" value="1"/>
</dbReference>
<feature type="compositionally biased region" description="Polar residues" evidence="2">
    <location>
        <begin position="293"/>
        <end position="304"/>
    </location>
</feature>
<dbReference type="AlphaFoldDB" id="A0A921U2B6"/>
<evidence type="ECO:0000256" key="2">
    <source>
        <dbReference type="SAM" id="MobiDB-lite"/>
    </source>
</evidence>
<reference evidence="3" key="2">
    <citation type="submission" date="2020-10" db="EMBL/GenBank/DDBJ databases">
        <authorList>
            <person name="Cooper E.A."/>
            <person name="Brenton Z.W."/>
            <person name="Flinn B.S."/>
            <person name="Jenkins J."/>
            <person name="Shu S."/>
            <person name="Flowers D."/>
            <person name="Luo F."/>
            <person name="Wang Y."/>
            <person name="Xia P."/>
            <person name="Barry K."/>
            <person name="Daum C."/>
            <person name="Lipzen A."/>
            <person name="Yoshinaga Y."/>
            <person name="Schmutz J."/>
            <person name="Saski C."/>
            <person name="Vermerris W."/>
            <person name="Kresovich S."/>
        </authorList>
    </citation>
    <scope>NUCLEOTIDE SEQUENCE</scope>
</reference>
<gene>
    <name evidence="3" type="ORF">BDA96_10G272200</name>
</gene>
<accession>A0A921U2B6</accession>
<proteinExistence type="predicted"/>
<dbReference type="Proteomes" id="UP000807115">
    <property type="component" value="Chromosome 10"/>
</dbReference>
<comment type="caution">
    <text evidence="3">The sequence shown here is derived from an EMBL/GenBank/DDBJ whole genome shotgun (WGS) entry which is preliminary data.</text>
</comment>
<organism evidence="3 4">
    <name type="scientific">Sorghum bicolor</name>
    <name type="common">Sorghum</name>
    <name type="synonym">Sorghum vulgare</name>
    <dbReference type="NCBI Taxonomy" id="4558"/>
    <lineage>
        <taxon>Eukaryota</taxon>
        <taxon>Viridiplantae</taxon>
        <taxon>Streptophyta</taxon>
        <taxon>Embryophyta</taxon>
        <taxon>Tracheophyta</taxon>
        <taxon>Spermatophyta</taxon>
        <taxon>Magnoliopsida</taxon>
        <taxon>Liliopsida</taxon>
        <taxon>Poales</taxon>
        <taxon>Poaceae</taxon>
        <taxon>PACMAD clade</taxon>
        <taxon>Panicoideae</taxon>
        <taxon>Andropogonodae</taxon>
        <taxon>Andropogoneae</taxon>
        <taxon>Sorghinae</taxon>
        <taxon>Sorghum</taxon>
    </lineage>
</organism>
<sequence length="487" mass="52861">MPPLPSNLATHLDLFSVFFSSESCPVGEAGSARIAVLRGPRTRSMPPRPFPSIAASTRSNLKNRLSWPFLPPPSRRKSLCLCSGPPFGVSRSRLLVLGRRASPLAMAASSSEVRAATASRRIVDYLNDGEELGAEGAVVETPPCTPAAAAAAAVAVAVAVGEPARSLALPRFRWPRLVRHRLRRKGGDDKGKQEEVVVDKGDDLPVAAAVSTSGCLSSAASDKRHSDLGVGLSLVFLLAKTSDEFNKMVKVRTEMEELLKEIRDEVRIKSGGTGAGTGTEGAHDATKDRNRESTTSSCITTDGNEVQSARARMEYQAAASSSGVELAGYEKEKSSSEEGGGCCARMDVLEEEFHAEMELLQVNYGSSETPSFLPDPEEEEEHYSEPYDEMADYRNGIDDDSGGVVEDDDDGDGDDDDDDGNAEYNGVSAVQLERRLHELLHERNRDRIEELEAALRCAEQKLVEKEMEVSLWKDTAKFALREDKELQ</sequence>
<dbReference type="GO" id="GO:0008356">
    <property type="term" value="P:asymmetric cell division"/>
    <property type="evidence" value="ECO:0007669"/>
    <property type="project" value="InterPro"/>
</dbReference>
<keyword evidence="1" id="KW-0175">Coiled coil</keyword>
<evidence type="ECO:0000313" key="4">
    <source>
        <dbReference type="Proteomes" id="UP000807115"/>
    </source>
</evidence>
<feature type="region of interest" description="Disordered" evidence="2">
    <location>
        <begin position="269"/>
        <end position="304"/>
    </location>
</feature>
<protein>
    <submittedName>
        <fullName evidence="3">Uncharacterized protein</fullName>
    </submittedName>
</protein>
<evidence type="ECO:0000256" key="1">
    <source>
        <dbReference type="SAM" id="Coils"/>
    </source>
</evidence>
<reference evidence="3" key="1">
    <citation type="journal article" date="2019" name="BMC Genomics">
        <title>A new reference genome for Sorghum bicolor reveals high levels of sequence similarity between sweet and grain genotypes: implications for the genetics of sugar metabolism.</title>
        <authorList>
            <person name="Cooper E.A."/>
            <person name="Brenton Z.W."/>
            <person name="Flinn B.S."/>
            <person name="Jenkins J."/>
            <person name="Shu S."/>
            <person name="Flowers D."/>
            <person name="Luo F."/>
            <person name="Wang Y."/>
            <person name="Xia P."/>
            <person name="Barry K."/>
            <person name="Daum C."/>
            <person name="Lipzen A."/>
            <person name="Yoshinaga Y."/>
            <person name="Schmutz J."/>
            <person name="Saski C."/>
            <person name="Vermerris W."/>
            <person name="Kresovich S."/>
        </authorList>
    </citation>
    <scope>NUCLEOTIDE SEQUENCE</scope>
</reference>
<name>A0A921U2B6_SORBI</name>
<feature type="region of interest" description="Disordered" evidence="2">
    <location>
        <begin position="320"/>
        <end position="341"/>
    </location>
</feature>
<dbReference type="InterPro" id="IPR040348">
    <property type="entry name" value="POLAR-like"/>
</dbReference>
<dbReference type="PANTHER" id="PTHR33476:SF16">
    <property type="entry name" value="OS06G0648500 PROTEIN"/>
    <property type="match status" value="1"/>
</dbReference>
<evidence type="ECO:0000313" key="3">
    <source>
        <dbReference type="EMBL" id="KAG0515366.1"/>
    </source>
</evidence>
<feature type="coiled-coil region" evidence="1">
    <location>
        <begin position="429"/>
        <end position="468"/>
    </location>
</feature>
<feature type="compositionally biased region" description="Acidic residues" evidence="2">
    <location>
        <begin position="398"/>
        <end position="421"/>
    </location>
</feature>
<feature type="region of interest" description="Disordered" evidence="2">
    <location>
        <begin position="365"/>
        <end position="428"/>
    </location>
</feature>
<feature type="compositionally biased region" description="Basic and acidic residues" evidence="2">
    <location>
        <begin position="281"/>
        <end position="292"/>
    </location>
</feature>
<feature type="compositionally biased region" description="Acidic residues" evidence="2">
    <location>
        <begin position="375"/>
        <end position="390"/>
    </location>
</feature>